<evidence type="ECO:0000313" key="5">
    <source>
        <dbReference type="EMBL" id="MBB6003077.1"/>
    </source>
</evidence>
<evidence type="ECO:0000256" key="3">
    <source>
        <dbReference type="ARBA" id="ARBA00023163"/>
    </source>
</evidence>
<keyword evidence="6" id="KW-1185">Reference proteome</keyword>
<dbReference type="PANTHER" id="PTHR43280:SF27">
    <property type="entry name" value="TRANSCRIPTIONAL REGULATOR MTLR"/>
    <property type="match status" value="1"/>
</dbReference>
<dbReference type="GO" id="GO:0043565">
    <property type="term" value="F:sequence-specific DNA binding"/>
    <property type="evidence" value="ECO:0007669"/>
    <property type="project" value="InterPro"/>
</dbReference>
<dbReference type="Proteomes" id="UP000524404">
    <property type="component" value="Unassembled WGS sequence"/>
</dbReference>
<evidence type="ECO:0000256" key="1">
    <source>
        <dbReference type="ARBA" id="ARBA00023015"/>
    </source>
</evidence>
<protein>
    <submittedName>
        <fullName evidence="5">AraC-like DNA-binding protein</fullName>
    </submittedName>
</protein>
<feature type="domain" description="HTH araC/xylS-type" evidence="4">
    <location>
        <begin position="180"/>
        <end position="278"/>
    </location>
</feature>
<dbReference type="AlphaFoldDB" id="A0A841EFW0"/>
<dbReference type="CDD" id="cd06976">
    <property type="entry name" value="cupin_MtlR-like_N"/>
    <property type="match status" value="1"/>
</dbReference>
<dbReference type="PROSITE" id="PS00041">
    <property type="entry name" value="HTH_ARAC_FAMILY_1"/>
    <property type="match status" value="1"/>
</dbReference>
<dbReference type="InterPro" id="IPR037923">
    <property type="entry name" value="HTH-like"/>
</dbReference>
<dbReference type="Gene3D" id="2.60.120.10">
    <property type="entry name" value="Jelly Rolls"/>
    <property type="match status" value="1"/>
</dbReference>
<dbReference type="RefSeq" id="WP_184133300.1">
    <property type="nucleotide sequence ID" value="NZ_JACHKT010000010.1"/>
</dbReference>
<dbReference type="PROSITE" id="PS01124">
    <property type="entry name" value="HTH_ARAC_FAMILY_2"/>
    <property type="match status" value="1"/>
</dbReference>
<dbReference type="GO" id="GO:0003700">
    <property type="term" value="F:DNA-binding transcription factor activity"/>
    <property type="evidence" value="ECO:0007669"/>
    <property type="project" value="InterPro"/>
</dbReference>
<dbReference type="InterPro" id="IPR018062">
    <property type="entry name" value="HTH_AraC-typ_CS"/>
</dbReference>
<keyword evidence="3" id="KW-0804">Transcription</keyword>
<gene>
    <name evidence="5" type="ORF">HNP25_001729</name>
</gene>
<evidence type="ECO:0000259" key="4">
    <source>
        <dbReference type="PROSITE" id="PS01124"/>
    </source>
</evidence>
<dbReference type="EMBL" id="JACHKT010000010">
    <property type="protein sequence ID" value="MBB6003077.1"/>
    <property type="molecule type" value="Genomic_DNA"/>
</dbReference>
<dbReference type="InterPro" id="IPR003313">
    <property type="entry name" value="AraC-bd"/>
</dbReference>
<dbReference type="SUPFAM" id="SSF46689">
    <property type="entry name" value="Homeodomain-like"/>
    <property type="match status" value="2"/>
</dbReference>
<dbReference type="InterPro" id="IPR009057">
    <property type="entry name" value="Homeodomain-like_sf"/>
</dbReference>
<comment type="caution">
    <text evidence="5">The sequence shown here is derived from an EMBL/GenBank/DDBJ whole genome shotgun (WGS) entry which is preliminary data.</text>
</comment>
<evidence type="ECO:0000313" key="6">
    <source>
        <dbReference type="Proteomes" id="UP000524404"/>
    </source>
</evidence>
<sequence>MKAILEDLSADNHINSFRINQYTTSSFEYKWHYHPEFELTLIESGVGDRFIGDSFESFQKGDLVLIGPDLPHTWMSDKEKNVVSAAVVIQFSNHFIERFLVLNEFIKLKKILEMSTQGLYFPSPPLEIISKMETINQKEGIARISILLEIFTILTELPYEVLASPFFQPIKNEENELRINTVCQYMLKNSSTDISLKSVAELIHLSESAFCKFFKKMTGKTYSDYLNEIRIGKACTLLTSSDKTIAEIGFQTGFESITYFNRIFLRKKKRTPNEFRKMSRNNHDKSA</sequence>
<dbReference type="SMART" id="SM00342">
    <property type="entry name" value="HTH_ARAC"/>
    <property type="match status" value="1"/>
</dbReference>
<dbReference type="Pfam" id="PF02311">
    <property type="entry name" value="AraC_binding"/>
    <property type="match status" value="1"/>
</dbReference>
<dbReference type="Pfam" id="PF12833">
    <property type="entry name" value="HTH_18"/>
    <property type="match status" value="1"/>
</dbReference>
<dbReference type="PANTHER" id="PTHR43280">
    <property type="entry name" value="ARAC-FAMILY TRANSCRIPTIONAL REGULATOR"/>
    <property type="match status" value="1"/>
</dbReference>
<keyword evidence="1" id="KW-0805">Transcription regulation</keyword>
<dbReference type="InterPro" id="IPR014710">
    <property type="entry name" value="RmlC-like_jellyroll"/>
</dbReference>
<accession>A0A841EFW0</accession>
<dbReference type="InterPro" id="IPR018060">
    <property type="entry name" value="HTH_AraC"/>
</dbReference>
<organism evidence="5 6">
    <name type="scientific">Arcicella rosea</name>
    <dbReference type="NCBI Taxonomy" id="502909"/>
    <lineage>
        <taxon>Bacteria</taxon>
        <taxon>Pseudomonadati</taxon>
        <taxon>Bacteroidota</taxon>
        <taxon>Cytophagia</taxon>
        <taxon>Cytophagales</taxon>
        <taxon>Flectobacillaceae</taxon>
        <taxon>Arcicella</taxon>
    </lineage>
</organism>
<proteinExistence type="predicted"/>
<dbReference type="SUPFAM" id="SSF51215">
    <property type="entry name" value="Regulatory protein AraC"/>
    <property type="match status" value="1"/>
</dbReference>
<evidence type="ECO:0000256" key="2">
    <source>
        <dbReference type="ARBA" id="ARBA00023125"/>
    </source>
</evidence>
<reference evidence="5 6" key="1">
    <citation type="submission" date="2020-08" db="EMBL/GenBank/DDBJ databases">
        <title>Functional genomics of gut bacteria from endangered species of beetles.</title>
        <authorList>
            <person name="Carlos-Shanley C."/>
        </authorList>
    </citation>
    <scope>NUCLEOTIDE SEQUENCE [LARGE SCALE GENOMIC DNA]</scope>
    <source>
        <strain evidence="5 6">S00070</strain>
    </source>
</reference>
<dbReference type="Gene3D" id="1.10.10.60">
    <property type="entry name" value="Homeodomain-like"/>
    <property type="match status" value="2"/>
</dbReference>
<name>A0A841EFW0_9BACT</name>
<keyword evidence="2 5" id="KW-0238">DNA-binding</keyword>